<reference evidence="4" key="1">
    <citation type="submission" date="2022-10" db="EMBL/GenBank/DDBJ databases">
        <title>Genome assembly of Pristionchus species.</title>
        <authorList>
            <person name="Yoshida K."/>
            <person name="Sommer R.J."/>
        </authorList>
    </citation>
    <scope>NUCLEOTIDE SEQUENCE [LARGE SCALE GENOMIC DNA]</scope>
    <source>
        <strain evidence="4">RS5460</strain>
    </source>
</reference>
<evidence type="ECO:0000256" key="2">
    <source>
        <dbReference type="SAM" id="Phobius"/>
    </source>
</evidence>
<evidence type="ECO:0000313" key="4">
    <source>
        <dbReference type="Proteomes" id="UP001328107"/>
    </source>
</evidence>
<protein>
    <submittedName>
        <fullName evidence="3">Uncharacterized protein</fullName>
    </submittedName>
</protein>
<keyword evidence="2" id="KW-0812">Transmembrane</keyword>
<dbReference type="AlphaFoldDB" id="A0AAN5I296"/>
<feature type="transmembrane region" description="Helical" evidence="2">
    <location>
        <begin position="176"/>
        <end position="200"/>
    </location>
</feature>
<accession>A0AAN5I296</accession>
<comment type="caution">
    <text evidence="3">The sequence shown here is derived from an EMBL/GenBank/DDBJ whole genome shotgun (WGS) entry which is preliminary data.</text>
</comment>
<dbReference type="Proteomes" id="UP001328107">
    <property type="component" value="Unassembled WGS sequence"/>
</dbReference>
<feature type="transmembrane region" description="Helical" evidence="2">
    <location>
        <begin position="135"/>
        <end position="156"/>
    </location>
</feature>
<evidence type="ECO:0000256" key="1">
    <source>
        <dbReference type="SAM" id="MobiDB-lite"/>
    </source>
</evidence>
<evidence type="ECO:0000313" key="3">
    <source>
        <dbReference type="EMBL" id="GMR49034.1"/>
    </source>
</evidence>
<feature type="transmembrane region" description="Helical" evidence="2">
    <location>
        <begin position="212"/>
        <end position="233"/>
    </location>
</feature>
<keyword evidence="2" id="KW-1133">Transmembrane helix</keyword>
<keyword evidence="2" id="KW-0472">Membrane</keyword>
<name>A0AAN5I296_9BILA</name>
<gene>
    <name evidence="3" type="ORF">PMAYCL1PPCAC_19229</name>
</gene>
<keyword evidence="4" id="KW-1185">Reference proteome</keyword>
<organism evidence="3 4">
    <name type="scientific">Pristionchus mayeri</name>
    <dbReference type="NCBI Taxonomy" id="1317129"/>
    <lineage>
        <taxon>Eukaryota</taxon>
        <taxon>Metazoa</taxon>
        <taxon>Ecdysozoa</taxon>
        <taxon>Nematoda</taxon>
        <taxon>Chromadorea</taxon>
        <taxon>Rhabditida</taxon>
        <taxon>Rhabditina</taxon>
        <taxon>Diplogasteromorpha</taxon>
        <taxon>Diplogasteroidea</taxon>
        <taxon>Neodiplogasteridae</taxon>
        <taxon>Pristionchus</taxon>
    </lineage>
</organism>
<proteinExistence type="predicted"/>
<feature type="transmembrane region" description="Helical" evidence="2">
    <location>
        <begin position="270"/>
        <end position="293"/>
    </location>
</feature>
<sequence length="328" mass="35742">MLPSTDALGNPIAPARPSRQLRASDVPATPPAPCTCASCPTHGSTARFSAPLGSAPSGHAPFASSSSSLPPFVAILGLLDELTTTTTAPNGDQERRIGGVRVSTVRDTAICAVCAVGCYRMFLCCCWPVHKCATILSCFDTLIVFVFFYNVLTAMMKGSTMANSQYSFFCSDPYHIVALLFCTAFLVCQLIGTIFICMAPKKKIAHYCWPRLVLITGLLICATIALVVMGIYFSGQRATMTNAMFSVVDFFYEDPLTPKERQEMSKDLKWYAGVLFALLIVFVIYLLFELLLLKKMYNELKKSEFHPVATQEPTAPPAFNPEFGGGKA</sequence>
<feature type="region of interest" description="Disordered" evidence="1">
    <location>
        <begin position="1"/>
        <end position="26"/>
    </location>
</feature>
<dbReference type="EMBL" id="BTRK01000004">
    <property type="protein sequence ID" value="GMR49034.1"/>
    <property type="molecule type" value="Genomic_DNA"/>
</dbReference>